<evidence type="ECO:0008006" key="4">
    <source>
        <dbReference type="Google" id="ProtNLM"/>
    </source>
</evidence>
<keyword evidence="1" id="KW-1133">Transmembrane helix</keyword>
<feature type="signal peptide" evidence="2">
    <location>
        <begin position="1"/>
        <end position="18"/>
    </location>
</feature>
<evidence type="ECO:0000313" key="3">
    <source>
        <dbReference type="EMBL" id="CRZ09184.1"/>
    </source>
</evidence>
<keyword evidence="1" id="KW-0472">Membrane</keyword>
<sequence length="226" mass="25689">MLFLLLSLGCVTSPLHFANELVYTPHNYVDILLKSDESDLLADPHMCAVHISEFIDSLHQENHSFPLHRSSPRQRIVDLIPERIYEITLQCEDVFVQVDPCMAFRIYAQVPALRHYAPLVHGGQIALFDSDKFPLTLTFTLRQTSPSVVEEDVQGLDTKSIDDSTFQTTFALPFGTDVNQKFYRWITTRYRFIVFALVVGQQLCLLGALSNLISVCVVLSIQSKRL</sequence>
<dbReference type="EMBL" id="HACM01008742">
    <property type="protein sequence ID" value="CRZ09184.1"/>
    <property type="molecule type" value="Transcribed_RNA"/>
</dbReference>
<name>A0A0H5RKC5_9EUKA</name>
<keyword evidence="1" id="KW-0812">Transmembrane</keyword>
<keyword evidence="2" id="KW-0732">Signal</keyword>
<protein>
    <recommendedName>
        <fullName evidence="4">Transmembrane 9 superfamily member</fullName>
    </recommendedName>
</protein>
<dbReference type="AlphaFoldDB" id="A0A0H5RKC5"/>
<proteinExistence type="predicted"/>
<reference evidence="3" key="1">
    <citation type="submission" date="2015-04" db="EMBL/GenBank/DDBJ databases">
        <title>The genome sequence of the plant pathogenic Rhizarian Plasmodiophora brassicae reveals insights in its biotrophic life cycle and the origin of chitin synthesis.</title>
        <authorList>
            <person name="Schwelm A."/>
            <person name="Fogelqvist J."/>
            <person name="Knaust A."/>
            <person name="Julke S."/>
            <person name="Lilja T."/>
            <person name="Dhandapani V."/>
            <person name="Bonilla-Rosso G."/>
            <person name="Karlsson M."/>
            <person name="Shevchenko A."/>
            <person name="Choi S.R."/>
            <person name="Kim H.G."/>
            <person name="Park J.Y."/>
            <person name="Lim Y.P."/>
            <person name="Ludwig-Muller J."/>
            <person name="Dixelius C."/>
        </authorList>
    </citation>
    <scope>NUCLEOTIDE SEQUENCE</scope>
    <source>
        <tissue evidence="3">Potato root galls</tissue>
    </source>
</reference>
<evidence type="ECO:0000256" key="1">
    <source>
        <dbReference type="SAM" id="Phobius"/>
    </source>
</evidence>
<feature type="transmembrane region" description="Helical" evidence="1">
    <location>
        <begin position="192"/>
        <end position="221"/>
    </location>
</feature>
<feature type="chain" id="PRO_5005224067" description="Transmembrane 9 superfamily member" evidence="2">
    <location>
        <begin position="19"/>
        <end position="226"/>
    </location>
</feature>
<evidence type="ECO:0000256" key="2">
    <source>
        <dbReference type="SAM" id="SignalP"/>
    </source>
</evidence>
<accession>A0A0H5RKC5</accession>
<organism evidence="3">
    <name type="scientific">Spongospora subterranea</name>
    <dbReference type="NCBI Taxonomy" id="70186"/>
    <lineage>
        <taxon>Eukaryota</taxon>
        <taxon>Sar</taxon>
        <taxon>Rhizaria</taxon>
        <taxon>Endomyxa</taxon>
        <taxon>Phytomyxea</taxon>
        <taxon>Plasmodiophorida</taxon>
        <taxon>Plasmodiophoridae</taxon>
        <taxon>Spongospora</taxon>
    </lineage>
</organism>